<dbReference type="SMART" id="SM00418">
    <property type="entry name" value="HTH_ARSR"/>
    <property type="match status" value="1"/>
</dbReference>
<dbReference type="PROSITE" id="PS50987">
    <property type="entry name" value="HTH_ARSR_2"/>
    <property type="match status" value="1"/>
</dbReference>
<dbReference type="PANTHER" id="PTHR33154:SF18">
    <property type="entry name" value="ARSENICAL RESISTANCE OPERON REPRESSOR"/>
    <property type="match status" value="1"/>
</dbReference>
<dbReference type="RefSeq" id="WP_119666596.1">
    <property type="nucleotide sequence ID" value="NZ_QXED01000001.1"/>
</dbReference>
<dbReference type="Pfam" id="PF01022">
    <property type="entry name" value="HTH_5"/>
    <property type="match status" value="1"/>
</dbReference>
<evidence type="ECO:0000256" key="2">
    <source>
        <dbReference type="ARBA" id="ARBA00023125"/>
    </source>
</evidence>
<evidence type="ECO:0000313" key="6">
    <source>
        <dbReference type="Proteomes" id="UP000283523"/>
    </source>
</evidence>
<keyword evidence="3" id="KW-0804">Transcription</keyword>
<keyword evidence="2" id="KW-0238">DNA-binding</keyword>
<dbReference type="Gene3D" id="1.10.10.10">
    <property type="entry name" value="Winged helix-like DNA-binding domain superfamily/Winged helix DNA-binding domain"/>
    <property type="match status" value="1"/>
</dbReference>
<dbReference type="EMBL" id="QXED01000001">
    <property type="protein sequence ID" value="RIV27758.1"/>
    <property type="molecule type" value="Genomic_DNA"/>
</dbReference>
<reference evidence="5 6" key="1">
    <citation type="submission" date="2018-08" db="EMBL/GenBank/DDBJ databases">
        <title>Fibrisoma montanum sp. nov., isolated from Danxia mountain soil.</title>
        <authorList>
            <person name="Huang Y."/>
        </authorList>
    </citation>
    <scope>NUCLEOTIDE SEQUENCE [LARGE SCALE GENOMIC DNA]</scope>
    <source>
        <strain evidence="5 6">HYT19</strain>
    </source>
</reference>
<dbReference type="PANTHER" id="PTHR33154">
    <property type="entry name" value="TRANSCRIPTIONAL REGULATOR, ARSR FAMILY"/>
    <property type="match status" value="1"/>
</dbReference>
<dbReference type="NCBIfam" id="NF033788">
    <property type="entry name" value="HTH_metalloreg"/>
    <property type="match status" value="1"/>
</dbReference>
<evidence type="ECO:0000313" key="5">
    <source>
        <dbReference type="EMBL" id="RIV27758.1"/>
    </source>
</evidence>
<evidence type="ECO:0000256" key="3">
    <source>
        <dbReference type="ARBA" id="ARBA00023163"/>
    </source>
</evidence>
<dbReference type="PRINTS" id="PR00778">
    <property type="entry name" value="HTHARSR"/>
</dbReference>
<accession>A0A418MJT7</accession>
<dbReference type="OrthoDB" id="9802016at2"/>
<dbReference type="GO" id="GO:0003700">
    <property type="term" value="F:DNA-binding transcription factor activity"/>
    <property type="evidence" value="ECO:0007669"/>
    <property type="project" value="InterPro"/>
</dbReference>
<dbReference type="AlphaFoldDB" id="A0A418MJT7"/>
<evidence type="ECO:0000256" key="1">
    <source>
        <dbReference type="ARBA" id="ARBA00023015"/>
    </source>
</evidence>
<dbReference type="InterPro" id="IPR051081">
    <property type="entry name" value="HTH_MetalResp_TranReg"/>
</dbReference>
<dbReference type="CDD" id="cd00090">
    <property type="entry name" value="HTH_ARSR"/>
    <property type="match status" value="1"/>
</dbReference>
<dbReference type="InterPro" id="IPR011991">
    <property type="entry name" value="ArsR-like_HTH"/>
</dbReference>
<sequence length="97" mass="10969">MLQEQRIEKAVHMFKAIAHPMRLQITLLLGQKKELTATTIQEYLDADQSLTSHHLVFMKNKGLLTTRRQHKNVYYSLVEPGLANGIAVLLDVVGSTI</sequence>
<gene>
    <name evidence="5" type="ORF">DYU11_05515</name>
</gene>
<dbReference type="SUPFAM" id="SSF46785">
    <property type="entry name" value="Winged helix' DNA-binding domain"/>
    <property type="match status" value="1"/>
</dbReference>
<name>A0A418MJT7_9BACT</name>
<comment type="caution">
    <text evidence="5">The sequence shown here is derived from an EMBL/GenBank/DDBJ whole genome shotgun (WGS) entry which is preliminary data.</text>
</comment>
<dbReference type="GO" id="GO:0003677">
    <property type="term" value="F:DNA binding"/>
    <property type="evidence" value="ECO:0007669"/>
    <property type="project" value="UniProtKB-KW"/>
</dbReference>
<organism evidence="5 6">
    <name type="scientific">Fibrisoma montanum</name>
    <dbReference type="NCBI Taxonomy" id="2305895"/>
    <lineage>
        <taxon>Bacteria</taxon>
        <taxon>Pseudomonadati</taxon>
        <taxon>Bacteroidota</taxon>
        <taxon>Cytophagia</taxon>
        <taxon>Cytophagales</taxon>
        <taxon>Spirosomataceae</taxon>
        <taxon>Fibrisoma</taxon>
    </lineage>
</organism>
<feature type="domain" description="HTH arsR-type" evidence="4">
    <location>
        <begin position="2"/>
        <end position="97"/>
    </location>
</feature>
<dbReference type="InterPro" id="IPR036390">
    <property type="entry name" value="WH_DNA-bd_sf"/>
</dbReference>
<dbReference type="InterPro" id="IPR001845">
    <property type="entry name" value="HTH_ArsR_DNA-bd_dom"/>
</dbReference>
<keyword evidence="1" id="KW-0805">Transcription regulation</keyword>
<dbReference type="InterPro" id="IPR036388">
    <property type="entry name" value="WH-like_DNA-bd_sf"/>
</dbReference>
<dbReference type="Proteomes" id="UP000283523">
    <property type="component" value="Unassembled WGS sequence"/>
</dbReference>
<proteinExistence type="predicted"/>
<keyword evidence="6" id="KW-1185">Reference proteome</keyword>
<evidence type="ECO:0000259" key="4">
    <source>
        <dbReference type="PROSITE" id="PS50987"/>
    </source>
</evidence>
<protein>
    <submittedName>
        <fullName evidence="5">Transcriptional regulator</fullName>
    </submittedName>
</protein>